<protein>
    <submittedName>
        <fullName evidence="3">Uncharacterized protein</fullName>
    </submittedName>
</protein>
<gene>
    <name evidence="3" type="ORF">PYX00_010196</name>
</gene>
<organism evidence="3">
    <name type="scientific">Menopon gallinae</name>
    <name type="common">poultry shaft louse</name>
    <dbReference type="NCBI Taxonomy" id="328185"/>
    <lineage>
        <taxon>Eukaryota</taxon>
        <taxon>Metazoa</taxon>
        <taxon>Ecdysozoa</taxon>
        <taxon>Arthropoda</taxon>
        <taxon>Hexapoda</taxon>
        <taxon>Insecta</taxon>
        <taxon>Pterygota</taxon>
        <taxon>Neoptera</taxon>
        <taxon>Paraneoptera</taxon>
        <taxon>Psocodea</taxon>
        <taxon>Troctomorpha</taxon>
        <taxon>Phthiraptera</taxon>
        <taxon>Amblycera</taxon>
        <taxon>Menoponidae</taxon>
        <taxon>Menopon</taxon>
    </lineage>
</organism>
<keyword evidence="2" id="KW-0472">Membrane</keyword>
<feature type="region of interest" description="Disordered" evidence="1">
    <location>
        <begin position="192"/>
        <end position="313"/>
    </location>
</feature>
<proteinExistence type="predicted"/>
<accession>A0AAW2HF09</accession>
<feature type="compositionally biased region" description="Polar residues" evidence="1">
    <location>
        <begin position="287"/>
        <end position="299"/>
    </location>
</feature>
<name>A0AAW2HF09_9NEOP</name>
<dbReference type="EMBL" id="JARGDH010000005">
    <property type="protein sequence ID" value="KAL0268136.1"/>
    <property type="molecule type" value="Genomic_DNA"/>
</dbReference>
<feature type="transmembrane region" description="Helical" evidence="2">
    <location>
        <begin position="12"/>
        <end position="37"/>
    </location>
</feature>
<sequence>MANPSSKALYSTCVACVGFVCFAVGATAVGLPLWGYFEDQGGRIAREKGYFGPWLVCKRLSPNWEQCGPNTKTFEPIAAVYVAGVVAAIGVTLLGVFCILSVIQMAMVTQRDKIVMRYSTCVVVKLVLAALSTLLAIVSAGLFALQTDDQKNQYRITRGESFYIQILLIILDFLLFVMSLYDVLFSRRLGGDPTTSGRDPGGESATTFNNPHFRDRSSKGNISMTDASGKPYVRARSPTHNGSVVSLATMSTTTSNGSSVMRSPLRSSLKKPRPQNDGGPLGIHNPGFSQGSPTFQRNGSVKKVRIQTHSTAV</sequence>
<evidence type="ECO:0000256" key="2">
    <source>
        <dbReference type="SAM" id="Phobius"/>
    </source>
</evidence>
<keyword evidence="2" id="KW-0812">Transmembrane</keyword>
<dbReference type="AlphaFoldDB" id="A0AAW2HF09"/>
<evidence type="ECO:0000313" key="3">
    <source>
        <dbReference type="EMBL" id="KAL0268136.1"/>
    </source>
</evidence>
<feature type="transmembrane region" description="Helical" evidence="2">
    <location>
        <begin position="78"/>
        <end position="103"/>
    </location>
</feature>
<feature type="transmembrane region" description="Helical" evidence="2">
    <location>
        <begin position="115"/>
        <end position="142"/>
    </location>
</feature>
<reference evidence="3" key="1">
    <citation type="journal article" date="2024" name="Gigascience">
        <title>Chromosome-level genome of the poultry shaft louse Menopon gallinae provides insight into the host-switching and adaptive evolution of parasitic lice.</title>
        <authorList>
            <person name="Xu Y."/>
            <person name="Ma L."/>
            <person name="Liu S."/>
            <person name="Liang Y."/>
            <person name="Liu Q."/>
            <person name="He Z."/>
            <person name="Tian L."/>
            <person name="Duan Y."/>
            <person name="Cai W."/>
            <person name="Li H."/>
            <person name="Song F."/>
        </authorList>
    </citation>
    <scope>NUCLEOTIDE SEQUENCE</scope>
    <source>
        <strain evidence="3">Cailab_2023a</strain>
    </source>
</reference>
<feature type="compositionally biased region" description="Polar residues" evidence="1">
    <location>
        <begin position="238"/>
        <end position="261"/>
    </location>
</feature>
<feature type="transmembrane region" description="Helical" evidence="2">
    <location>
        <begin position="162"/>
        <end position="181"/>
    </location>
</feature>
<keyword evidence="2" id="KW-1133">Transmembrane helix</keyword>
<dbReference type="Gene3D" id="1.20.140.150">
    <property type="match status" value="1"/>
</dbReference>
<evidence type="ECO:0000256" key="1">
    <source>
        <dbReference type="SAM" id="MobiDB-lite"/>
    </source>
</evidence>
<comment type="caution">
    <text evidence="3">The sequence shown here is derived from an EMBL/GenBank/DDBJ whole genome shotgun (WGS) entry which is preliminary data.</text>
</comment>